<dbReference type="AlphaFoldDB" id="A0A8E2DUT3"/>
<name>A0A8E2DUT3_9APHY</name>
<accession>A0A8E2DUT3</accession>
<evidence type="ECO:0000313" key="1">
    <source>
        <dbReference type="EMBL" id="OCH96238.1"/>
    </source>
</evidence>
<keyword evidence="2" id="KW-1185">Reference proteome</keyword>
<organism evidence="1 2">
    <name type="scientific">Obba rivulosa</name>
    <dbReference type="NCBI Taxonomy" id="1052685"/>
    <lineage>
        <taxon>Eukaryota</taxon>
        <taxon>Fungi</taxon>
        <taxon>Dikarya</taxon>
        <taxon>Basidiomycota</taxon>
        <taxon>Agaricomycotina</taxon>
        <taxon>Agaricomycetes</taxon>
        <taxon>Polyporales</taxon>
        <taxon>Gelatoporiaceae</taxon>
        <taxon>Obba</taxon>
    </lineage>
</organism>
<dbReference type="EMBL" id="KV722331">
    <property type="protein sequence ID" value="OCH96238.1"/>
    <property type="molecule type" value="Genomic_DNA"/>
</dbReference>
<protein>
    <submittedName>
        <fullName evidence="1">Uncharacterized protein</fullName>
    </submittedName>
</protein>
<dbReference type="Proteomes" id="UP000250043">
    <property type="component" value="Unassembled WGS sequence"/>
</dbReference>
<gene>
    <name evidence="1" type="ORF">OBBRIDRAFT_787313</name>
</gene>
<evidence type="ECO:0000313" key="2">
    <source>
        <dbReference type="Proteomes" id="UP000250043"/>
    </source>
</evidence>
<sequence length="100" mass="10384">MTAARLGPSPPTSLTNRATSVTASGFGSLASASVGPRTASRSDYIHYFGRPVNSPFWALNPTCVKCTGSYGMLIPGSPADMSSSVGSTEVFTGFDLFKLN</sequence>
<reference evidence="1 2" key="1">
    <citation type="submission" date="2016-07" db="EMBL/GenBank/DDBJ databases">
        <title>Draft genome of the white-rot fungus Obba rivulosa 3A-2.</title>
        <authorList>
            <consortium name="DOE Joint Genome Institute"/>
            <person name="Miettinen O."/>
            <person name="Riley R."/>
            <person name="Acob R."/>
            <person name="Barry K."/>
            <person name="Cullen D."/>
            <person name="De Vries R."/>
            <person name="Hainaut M."/>
            <person name="Hatakka A."/>
            <person name="Henrissat B."/>
            <person name="Hilden K."/>
            <person name="Kuo R."/>
            <person name="Labutti K."/>
            <person name="Lipzen A."/>
            <person name="Makela M.R."/>
            <person name="Sandor L."/>
            <person name="Spatafora J.W."/>
            <person name="Grigoriev I.V."/>
            <person name="Hibbett D.S."/>
        </authorList>
    </citation>
    <scope>NUCLEOTIDE SEQUENCE [LARGE SCALE GENOMIC DNA]</scope>
    <source>
        <strain evidence="1 2">3A-2</strain>
    </source>
</reference>
<feature type="non-terminal residue" evidence="1">
    <location>
        <position position="100"/>
    </location>
</feature>
<proteinExistence type="predicted"/>